<dbReference type="PROSITE" id="PS50105">
    <property type="entry name" value="SAM_DOMAIN"/>
    <property type="match status" value="1"/>
</dbReference>
<feature type="transmembrane region" description="Helical" evidence="1">
    <location>
        <begin position="162"/>
        <end position="186"/>
    </location>
</feature>
<dbReference type="InterPro" id="IPR013761">
    <property type="entry name" value="SAM/pointed_sf"/>
</dbReference>
<dbReference type="AlphaFoldDB" id="A0A1Y1I984"/>
<evidence type="ECO:0000313" key="4">
    <source>
        <dbReference type="Proteomes" id="UP000054558"/>
    </source>
</evidence>
<proteinExistence type="predicted"/>
<protein>
    <recommendedName>
        <fullName evidence="2">SAM domain-containing protein</fullName>
    </recommendedName>
</protein>
<feature type="transmembrane region" description="Helical" evidence="1">
    <location>
        <begin position="386"/>
        <end position="404"/>
    </location>
</feature>
<sequence>MSASLAAVGATGYGLPASHAYSRAPRKPVQSLLGGHACISHAHVGGYQNKQQTLLKVTKLAPHQHAAPAASCQDPLRRSAHREAFGSSAHQLQISSPGWNKFDLSTLSSWHCLGGTTRGFLPRTSPPSLPTTANRRCIVAARKDRRWPPWGRDRRDRSSSTLVFALGLVGLVVPVLLSSAGVVAAAFTIPTIAVSVGAVAALSALTAVLAIVGPLLLFFVPVFGLPLALLSGFGFWGFGGVVRTVLDIVLTLTITSNFVGALVSRAQRKQAAESEEEEKLSLGEQLKRMALAEVERGLRDMRSNLPSEMGQKKAQKPVKKESAEDLAVRRANEANEALREVANVAWWGPTVLSLVPGLNGLAWFAATDAFPTAVQGTRRGAFIRNALIYGAPALLYLLSAPFQGVSVLGYLRGEAWWLSLVFGLVHLQLERKDMVEEARTRARESALPEPDELERASKELMEFDAQLSRVAWSSETPSKWTEANVGEWLRAEGLGRLVGAFAEQHIDGSVLLTLKGDELRDELGITSLGDRKRILAAIERLQAKDKEWAARVVQELDT</sequence>
<feature type="transmembrane region" description="Helical" evidence="1">
    <location>
        <begin position="192"/>
        <end position="212"/>
    </location>
</feature>
<gene>
    <name evidence="3" type="ORF">KFL_002490090</name>
</gene>
<feature type="transmembrane region" description="Helical" evidence="1">
    <location>
        <begin position="244"/>
        <end position="263"/>
    </location>
</feature>
<keyword evidence="1" id="KW-0812">Transmembrane</keyword>
<keyword evidence="1" id="KW-0472">Membrane</keyword>
<dbReference type="Pfam" id="PF00536">
    <property type="entry name" value="SAM_1"/>
    <property type="match status" value="1"/>
</dbReference>
<evidence type="ECO:0000313" key="3">
    <source>
        <dbReference type="EMBL" id="GAQ85691.1"/>
    </source>
</evidence>
<dbReference type="PANTHER" id="PTHR12573">
    <property type="entry name" value="AT09986P-RELATED"/>
    <property type="match status" value="1"/>
</dbReference>
<dbReference type="SUPFAM" id="SSF47769">
    <property type="entry name" value="SAM/Pointed domain"/>
    <property type="match status" value="1"/>
</dbReference>
<dbReference type="InterPro" id="IPR001660">
    <property type="entry name" value="SAM"/>
</dbReference>
<reference evidence="3 4" key="1">
    <citation type="journal article" date="2014" name="Nat. Commun.">
        <title>Klebsormidium flaccidum genome reveals primary factors for plant terrestrial adaptation.</title>
        <authorList>
            <person name="Hori K."/>
            <person name="Maruyama F."/>
            <person name="Fujisawa T."/>
            <person name="Togashi T."/>
            <person name="Yamamoto N."/>
            <person name="Seo M."/>
            <person name="Sato S."/>
            <person name="Yamada T."/>
            <person name="Mori H."/>
            <person name="Tajima N."/>
            <person name="Moriyama T."/>
            <person name="Ikeuchi M."/>
            <person name="Watanabe M."/>
            <person name="Wada H."/>
            <person name="Kobayashi K."/>
            <person name="Saito M."/>
            <person name="Masuda T."/>
            <person name="Sasaki-Sekimoto Y."/>
            <person name="Mashiguchi K."/>
            <person name="Awai K."/>
            <person name="Shimojima M."/>
            <person name="Masuda S."/>
            <person name="Iwai M."/>
            <person name="Nobusawa T."/>
            <person name="Narise T."/>
            <person name="Kondo S."/>
            <person name="Saito H."/>
            <person name="Sato R."/>
            <person name="Murakawa M."/>
            <person name="Ihara Y."/>
            <person name="Oshima-Yamada Y."/>
            <person name="Ohtaka K."/>
            <person name="Satoh M."/>
            <person name="Sonobe K."/>
            <person name="Ishii M."/>
            <person name="Ohtani R."/>
            <person name="Kanamori-Sato M."/>
            <person name="Honoki R."/>
            <person name="Miyazaki D."/>
            <person name="Mochizuki H."/>
            <person name="Umetsu J."/>
            <person name="Higashi K."/>
            <person name="Shibata D."/>
            <person name="Kamiya Y."/>
            <person name="Sato N."/>
            <person name="Nakamura Y."/>
            <person name="Tabata S."/>
            <person name="Ida S."/>
            <person name="Kurokawa K."/>
            <person name="Ohta H."/>
        </authorList>
    </citation>
    <scope>NUCLEOTIDE SEQUENCE [LARGE SCALE GENOMIC DNA]</scope>
    <source>
        <strain evidence="3 4">NIES-2285</strain>
    </source>
</reference>
<dbReference type="STRING" id="105231.A0A1Y1I984"/>
<dbReference type="Gene3D" id="1.10.150.50">
    <property type="entry name" value="Transcription Factor, Ets-1"/>
    <property type="match status" value="1"/>
</dbReference>
<dbReference type="PANTHER" id="PTHR12573:SF4">
    <property type="entry name" value="AT09986P-RELATED"/>
    <property type="match status" value="1"/>
</dbReference>
<feature type="transmembrane region" description="Helical" evidence="1">
    <location>
        <begin position="217"/>
        <end position="238"/>
    </location>
</feature>
<accession>A0A1Y1I984</accession>
<dbReference type="EMBL" id="DF237198">
    <property type="protein sequence ID" value="GAQ85691.1"/>
    <property type="molecule type" value="Genomic_DNA"/>
</dbReference>
<dbReference type="Proteomes" id="UP000054558">
    <property type="component" value="Unassembled WGS sequence"/>
</dbReference>
<evidence type="ECO:0000256" key="1">
    <source>
        <dbReference type="SAM" id="Phobius"/>
    </source>
</evidence>
<keyword evidence="4" id="KW-1185">Reference proteome</keyword>
<keyword evidence="1" id="KW-1133">Transmembrane helix</keyword>
<dbReference type="SMART" id="SM00454">
    <property type="entry name" value="SAM"/>
    <property type="match status" value="1"/>
</dbReference>
<evidence type="ECO:0000259" key="2">
    <source>
        <dbReference type="PROSITE" id="PS50105"/>
    </source>
</evidence>
<dbReference type="OrthoDB" id="2020496at2759"/>
<organism evidence="3 4">
    <name type="scientific">Klebsormidium nitens</name>
    <name type="common">Green alga</name>
    <name type="synonym">Ulothrix nitens</name>
    <dbReference type="NCBI Taxonomy" id="105231"/>
    <lineage>
        <taxon>Eukaryota</taxon>
        <taxon>Viridiplantae</taxon>
        <taxon>Streptophyta</taxon>
        <taxon>Klebsormidiophyceae</taxon>
        <taxon>Klebsormidiales</taxon>
        <taxon>Klebsormidiaceae</taxon>
        <taxon>Klebsormidium</taxon>
    </lineage>
</organism>
<name>A0A1Y1I984_KLENI</name>
<feature type="domain" description="SAM" evidence="2">
    <location>
        <begin position="480"/>
        <end position="544"/>
    </location>
</feature>